<dbReference type="KEGG" id="eml:EMELA_v1c08290"/>
<keyword evidence="2" id="KW-1185">Reference proteome</keyword>
<name>A0A2K8NWU3_9MOLU</name>
<evidence type="ECO:0000313" key="2">
    <source>
        <dbReference type="Proteomes" id="UP000231896"/>
    </source>
</evidence>
<sequence length="310" mass="36842">MFYLFTKSILIEIGISNNNNYYIGDASYDSIPASIIANSYSSANWNRALKYKISKVPKDKIDHKYFMLDVNIYWNLKANKIELISDIFFFNEIINAQHFTTTFLDLMFTHYFKHTLTFSEVKNIDTKFIETFKPEICKNNLRIENVNNFLVLNENFDYENKKFKSISTLKGNEFDWKANKLNQIIYTFPKNKFNKIPLMEVTDFIDLNKSEFYINSISEINTKLILELTVFNHKCNADILKIMIEIINKSNDKLKNWHLYNLTNDSTYLINELSEIKKLDVEKDVYLKHVYSELRRNYDKDIANIMKIDN</sequence>
<dbReference type="Proteomes" id="UP000231896">
    <property type="component" value="Chromosome"/>
</dbReference>
<reference evidence="1 2" key="1">
    <citation type="submission" date="2017-11" db="EMBL/GenBank/DDBJ databases">
        <title>Genome sequence of Entomoplasma melaleucae M1 (ATCC 49191).</title>
        <authorList>
            <person name="Lo W.-S."/>
            <person name="Gasparich G.E."/>
            <person name="Kuo C.-H."/>
        </authorList>
    </citation>
    <scope>NUCLEOTIDE SEQUENCE [LARGE SCALE GENOMIC DNA]</scope>
    <source>
        <strain evidence="1 2">M1</strain>
    </source>
</reference>
<proteinExistence type="predicted"/>
<dbReference type="EMBL" id="CP024964">
    <property type="protein sequence ID" value="ATZ18315.1"/>
    <property type="molecule type" value="Genomic_DNA"/>
</dbReference>
<accession>A0A2K8NWU3</accession>
<gene>
    <name evidence="1" type="ORF">EMELA_v1c08290</name>
</gene>
<protein>
    <submittedName>
        <fullName evidence="1">Uncharacterized protein</fullName>
    </submittedName>
</protein>
<dbReference type="OrthoDB" id="391703at2"/>
<dbReference type="STRING" id="1408435.GCA_000685885_01382"/>
<evidence type="ECO:0000313" key="1">
    <source>
        <dbReference type="EMBL" id="ATZ18315.1"/>
    </source>
</evidence>
<dbReference type="AlphaFoldDB" id="A0A2K8NWU3"/>
<organism evidence="1 2">
    <name type="scientific">Mesoplasma melaleucae</name>
    <dbReference type="NCBI Taxonomy" id="81459"/>
    <lineage>
        <taxon>Bacteria</taxon>
        <taxon>Bacillati</taxon>
        <taxon>Mycoplasmatota</taxon>
        <taxon>Mollicutes</taxon>
        <taxon>Entomoplasmatales</taxon>
        <taxon>Entomoplasmataceae</taxon>
        <taxon>Mesoplasma</taxon>
    </lineage>
</organism>
<dbReference type="RefSeq" id="WP_028124559.1">
    <property type="nucleotide sequence ID" value="NZ_CP024964.1"/>
</dbReference>